<organism evidence="4 5">
    <name type="scientific">Durusdinium trenchii</name>
    <dbReference type="NCBI Taxonomy" id="1381693"/>
    <lineage>
        <taxon>Eukaryota</taxon>
        <taxon>Sar</taxon>
        <taxon>Alveolata</taxon>
        <taxon>Dinophyceae</taxon>
        <taxon>Suessiales</taxon>
        <taxon>Symbiodiniaceae</taxon>
        <taxon>Durusdinium</taxon>
    </lineage>
</organism>
<keyword evidence="2" id="KW-0812">Transmembrane</keyword>
<dbReference type="EMBL" id="CAXAMN010008446">
    <property type="protein sequence ID" value="CAK9025127.1"/>
    <property type="molecule type" value="Genomic_DNA"/>
</dbReference>
<evidence type="ECO:0000313" key="4">
    <source>
        <dbReference type="EMBL" id="CAK9025127.1"/>
    </source>
</evidence>
<reference evidence="4 5" key="1">
    <citation type="submission" date="2024-02" db="EMBL/GenBank/DDBJ databases">
        <authorList>
            <person name="Chen Y."/>
            <person name="Shah S."/>
            <person name="Dougan E. K."/>
            <person name="Thang M."/>
            <person name="Chan C."/>
        </authorList>
    </citation>
    <scope>NUCLEOTIDE SEQUENCE [LARGE SCALE GENOMIC DNA]</scope>
</reference>
<comment type="caution">
    <text evidence="4">The sequence shown here is derived from an EMBL/GenBank/DDBJ whole genome shotgun (WGS) entry which is preliminary data.</text>
</comment>
<dbReference type="Proteomes" id="UP001642484">
    <property type="component" value="Unassembled WGS sequence"/>
</dbReference>
<sequence length="413" mass="46355">MPRAAPNFGHVQMKAVLFMLLLAGHDCVRVTEEVQWSKSKWDQLHEDCTWSFTKGCGGEGCVRKRLPLDLTPSASCRHTDAYLLKHNGMKNFQTIVNHLQEKSDKFAESCQGARFWNRKCKRREAQIFEAMMFITRAPTDKDFMSQLDEGQKATVGDALGKTLQNLASSEEERQLIQELTRKMKGHGSEFLKNPEEFSAKATQLVMELLEGSPEEKEAAKKEISEMPETAPALSADEEATAIQKLKDMEKEFEENRGDIEHALDEVDQKTNELVEEEADEDENEGGDSALQIRPTEIEDRKGTALLLSISVSWFPILLLALTSPVGWTILASVIIWGVTANFFCFLEMDGANEHYKDCVKKVLLAPVNAVKFLAKGAWRISKKAYRFIRGKNETSTSNLQITRAAALGGDADF</sequence>
<keyword evidence="3" id="KW-0732">Signal</keyword>
<name>A0ABP0KEU2_9DINO</name>
<keyword evidence="1" id="KW-0175">Coiled coil</keyword>
<feature type="chain" id="PRO_5047396497" evidence="3">
    <location>
        <begin position="28"/>
        <end position="413"/>
    </location>
</feature>
<feature type="coiled-coil region" evidence="1">
    <location>
        <begin position="235"/>
        <end position="279"/>
    </location>
</feature>
<evidence type="ECO:0000256" key="1">
    <source>
        <dbReference type="SAM" id="Coils"/>
    </source>
</evidence>
<feature type="transmembrane region" description="Helical" evidence="2">
    <location>
        <begin position="327"/>
        <end position="346"/>
    </location>
</feature>
<protein>
    <submittedName>
        <fullName evidence="4">Uncharacterized protein</fullName>
    </submittedName>
</protein>
<feature type="signal peptide" evidence="3">
    <location>
        <begin position="1"/>
        <end position="27"/>
    </location>
</feature>
<keyword evidence="2" id="KW-0472">Membrane</keyword>
<accession>A0ABP0KEU2</accession>
<evidence type="ECO:0000256" key="3">
    <source>
        <dbReference type="SAM" id="SignalP"/>
    </source>
</evidence>
<keyword evidence="2" id="KW-1133">Transmembrane helix</keyword>
<evidence type="ECO:0000313" key="5">
    <source>
        <dbReference type="Proteomes" id="UP001642484"/>
    </source>
</evidence>
<proteinExistence type="predicted"/>
<keyword evidence="5" id="KW-1185">Reference proteome</keyword>
<gene>
    <name evidence="4" type="ORF">CCMP2556_LOCUS15883</name>
</gene>
<evidence type="ECO:0000256" key="2">
    <source>
        <dbReference type="SAM" id="Phobius"/>
    </source>
</evidence>